<name>A0A9Q1QZU8_9SOLA</name>
<sequence length="249" mass="28762">MASISRKSVKLLCNELDAGLIGLLETKVKMNKIKEVASSMFGGWEYRTNHNSHYNGRIWIVWRSDWYGVDVKSESAQVIITCHVRFIPSQVQFYVTFLYTFNTKEERSELWDYLRQIHLNCAESWIILGDFNSVLHPEDRIGGNLVTLGEVVDFQKCLDDYVLEEMSNTGCQFTWNDKQVIDGVFSKIYWVLANGDWLDTMPQCVVDVLPEGVSGHCPLMVKLVEDRIKKQGAFKFCNIWSTSFEFCLL</sequence>
<accession>A0A9Q1QZU8</accession>
<dbReference type="InterPro" id="IPR005135">
    <property type="entry name" value="Endo/exonuclease/phosphatase"/>
</dbReference>
<dbReference type="Gene3D" id="3.60.10.10">
    <property type="entry name" value="Endonuclease/exonuclease/phosphatase"/>
    <property type="match status" value="1"/>
</dbReference>
<keyword evidence="3" id="KW-1185">Reference proteome</keyword>
<proteinExistence type="predicted"/>
<dbReference type="PANTHER" id="PTHR33710">
    <property type="entry name" value="BNAC02G09200D PROTEIN"/>
    <property type="match status" value="1"/>
</dbReference>
<evidence type="ECO:0000313" key="3">
    <source>
        <dbReference type="Proteomes" id="UP001152561"/>
    </source>
</evidence>
<gene>
    <name evidence="2" type="ORF">K7X08_011906</name>
</gene>
<feature type="domain" description="Endonuclease/exonuclease/phosphatase" evidence="1">
    <location>
        <begin position="9"/>
        <end position="139"/>
    </location>
</feature>
<dbReference type="SUPFAM" id="SSF56219">
    <property type="entry name" value="DNase I-like"/>
    <property type="match status" value="1"/>
</dbReference>
<evidence type="ECO:0000313" key="2">
    <source>
        <dbReference type="EMBL" id="KAJ8531983.1"/>
    </source>
</evidence>
<protein>
    <recommendedName>
        <fullName evidence="1">Endonuclease/exonuclease/phosphatase domain-containing protein</fullName>
    </recommendedName>
</protein>
<comment type="caution">
    <text evidence="2">The sequence shown here is derived from an EMBL/GenBank/DDBJ whole genome shotgun (WGS) entry which is preliminary data.</text>
</comment>
<dbReference type="GO" id="GO:0003824">
    <property type="term" value="F:catalytic activity"/>
    <property type="evidence" value="ECO:0007669"/>
    <property type="project" value="InterPro"/>
</dbReference>
<dbReference type="OrthoDB" id="1932741at2759"/>
<organism evidence="2 3">
    <name type="scientific">Anisodus acutangulus</name>
    <dbReference type="NCBI Taxonomy" id="402998"/>
    <lineage>
        <taxon>Eukaryota</taxon>
        <taxon>Viridiplantae</taxon>
        <taxon>Streptophyta</taxon>
        <taxon>Embryophyta</taxon>
        <taxon>Tracheophyta</taxon>
        <taxon>Spermatophyta</taxon>
        <taxon>Magnoliopsida</taxon>
        <taxon>eudicotyledons</taxon>
        <taxon>Gunneridae</taxon>
        <taxon>Pentapetalae</taxon>
        <taxon>asterids</taxon>
        <taxon>lamiids</taxon>
        <taxon>Solanales</taxon>
        <taxon>Solanaceae</taxon>
        <taxon>Solanoideae</taxon>
        <taxon>Hyoscyameae</taxon>
        <taxon>Anisodus</taxon>
    </lineage>
</organism>
<evidence type="ECO:0000259" key="1">
    <source>
        <dbReference type="Pfam" id="PF03372"/>
    </source>
</evidence>
<dbReference type="PANTHER" id="PTHR33710:SF78">
    <property type="entry name" value="ENDONUCLEASE_EXONUCLEASE_PHOSPHATASE DOMAIN-CONTAINING PROTEIN"/>
    <property type="match status" value="1"/>
</dbReference>
<dbReference type="Pfam" id="PF03372">
    <property type="entry name" value="Exo_endo_phos"/>
    <property type="match status" value="1"/>
</dbReference>
<reference evidence="3" key="1">
    <citation type="journal article" date="2023" name="Proc. Natl. Acad. Sci. U.S.A.">
        <title>Genomic and structural basis for evolution of tropane alkaloid biosynthesis.</title>
        <authorList>
            <person name="Wanga Y.-J."/>
            <person name="Taina T."/>
            <person name="Yua J.-Y."/>
            <person name="Lia J."/>
            <person name="Xua B."/>
            <person name="Chenc J."/>
            <person name="D'Auriad J.C."/>
            <person name="Huanga J.-P."/>
            <person name="Huanga S.-X."/>
        </authorList>
    </citation>
    <scope>NUCLEOTIDE SEQUENCE [LARGE SCALE GENOMIC DNA]</scope>
    <source>
        <strain evidence="3">cv. KIB-2019</strain>
    </source>
</reference>
<dbReference type="EMBL" id="JAJAGQ010000020">
    <property type="protein sequence ID" value="KAJ8531983.1"/>
    <property type="molecule type" value="Genomic_DNA"/>
</dbReference>
<dbReference type="AlphaFoldDB" id="A0A9Q1QZU8"/>
<dbReference type="InterPro" id="IPR036691">
    <property type="entry name" value="Endo/exonu/phosph_ase_sf"/>
</dbReference>
<dbReference type="Proteomes" id="UP001152561">
    <property type="component" value="Unassembled WGS sequence"/>
</dbReference>